<gene>
    <name evidence="2" type="ORF">CLV67_119117</name>
</gene>
<evidence type="ECO:0000259" key="1">
    <source>
        <dbReference type="Pfam" id="PF13676"/>
    </source>
</evidence>
<sequence length="161" mass="17998">MDGVANRIFISHTGSDTTWAEWARWHLETEGHPTELDSVDWSSGTNFIEAMDKALDKDNPLLVLLSEAYLEKTRFTNDEWTARFAQRRRDPRAKLIAIRLEDVDLSGGIWAPIITYDLFGMDQDAAAKVLLKAVLLALDPDAARKLPPTPPPFPGGPAQTR</sequence>
<dbReference type="AlphaFoldDB" id="A0A2T0K194"/>
<evidence type="ECO:0000313" key="3">
    <source>
        <dbReference type="Proteomes" id="UP000239415"/>
    </source>
</evidence>
<dbReference type="Proteomes" id="UP000239415">
    <property type="component" value="Unassembled WGS sequence"/>
</dbReference>
<dbReference type="InterPro" id="IPR035897">
    <property type="entry name" value="Toll_tir_struct_dom_sf"/>
</dbReference>
<evidence type="ECO:0000313" key="2">
    <source>
        <dbReference type="EMBL" id="PRX16536.1"/>
    </source>
</evidence>
<dbReference type="Pfam" id="PF13676">
    <property type="entry name" value="TIR_2"/>
    <property type="match status" value="1"/>
</dbReference>
<organism evidence="2 3">
    <name type="scientific">Actinoplanes italicus</name>
    <dbReference type="NCBI Taxonomy" id="113567"/>
    <lineage>
        <taxon>Bacteria</taxon>
        <taxon>Bacillati</taxon>
        <taxon>Actinomycetota</taxon>
        <taxon>Actinomycetes</taxon>
        <taxon>Micromonosporales</taxon>
        <taxon>Micromonosporaceae</taxon>
        <taxon>Actinoplanes</taxon>
    </lineage>
</organism>
<dbReference type="SUPFAM" id="SSF52200">
    <property type="entry name" value="Toll/Interleukin receptor TIR domain"/>
    <property type="match status" value="1"/>
</dbReference>
<name>A0A2T0K194_9ACTN</name>
<accession>A0A2T0K194</accession>
<dbReference type="Gene3D" id="3.40.50.10140">
    <property type="entry name" value="Toll/interleukin-1 receptor homology (TIR) domain"/>
    <property type="match status" value="1"/>
</dbReference>
<dbReference type="EMBL" id="PVMZ01000019">
    <property type="protein sequence ID" value="PRX16536.1"/>
    <property type="molecule type" value="Genomic_DNA"/>
</dbReference>
<comment type="caution">
    <text evidence="2">The sequence shown here is derived from an EMBL/GenBank/DDBJ whole genome shotgun (WGS) entry which is preliminary data.</text>
</comment>
<protein>
    <submittedName>
        <fullName evidence="2">TIR domain-containing protein</fullName>
    </submittedName>
</protein>
<proteinExistence type="predicted"/>
<keyword evidence="3" id="KW-1185">Reference proteome</keyword>
<feature type="domain" description="TIR" evidence="1">
    <location>
        <begin position="8"/>
        <end position="127"/>
    </location>
</feature>
<dbReference type="InterPro" id="IPR000157">
    <property type="entry name" value="TIR_dom"/>
</dbReference>
<reference evidence="2 3" key="1">
    <citation type="submission" date="2018-03" db="EMBL/GenBank/DDBJ databases">
        <title>Genomic Encyclopedia of Archaeal and Bacterial Type Strains, Phase II (KMG-II): from individual species to whole genera.</title>
        <authorList>
            <person name="Goeker M."/>
        </authorList>
    </citation>
    <scope>NUCLEOTIDE SEQUENCE [LARGE SCALE GENOMIC DNA]</scope>
    <source>
        <strain evidence="2 3">DSM 43146</strain>
    </source>
</reference>
<dbReference type="GO" id="GO:0007165">
    <property type="term" value="P:signal transduction"/>
    <property type="evidence" value="ECO:0007669"/>
    <property type="project" value="InterPro"/>
</dbReference>